<keyword evidence="4" id="KW-1185">Reference proteome</keyword>
<protein>
    <submittedName>
        <fullName evidence="3">Glycogen debranching enzyme</fullName>
    </submittedName>
</protein>
<dbReference type="GO" id="GO:0004134">
    <property type="term" value="F:4-alpha-glucanotransferase activity"/>
    <property type="evidence" value="ECO:0007669"/>
    <property type="project" value="InterPro"/>
</dbReference>
<dbReference type="InterPro" id="IPR032790">
    <property type="entry name" value="GDE_C"/>
</dbReference>
<dbReference type="Pfam" id="PF06202">
    <property type="entry name" value="GDE_C"/>
    <property type="match status" value="1"/>
</dbReference>
<reference evidence="3 4" key="1">
    <citation type="submission" date="2017-03" db="EMBL/GenBank/DDBJ databases">
        <authorList>
            <person name="Afonso C.L."/>
            <person name="Miller P.J."/>
            <person name="Scott M.A."/>
            <person name="Spackman E."/>
            <person name="Goraichik I."/>
            <person name="Dimitrov K.M."/>
            <person name="Suarez D.L."/>
            <person name="Swayne D.E."/>
        </authorList>
    </citation>
    <scope>NUCLEOTIDE SEQUENCE [LARGE SCALE GENOMIC DNA]</scope>
    <source>
        <strain evidence="3">Genome sequencing of Nitrospira japonica strain NJ11</strain>
    </source>
</reference>
<dbReference type="InterPro" id="IPR012341">
    <property type="entry name" value="6hp_glycosidase-like_sf"/>
</dbReference>
<gene>
    <name evidence="3" type="ORF">NSJP_1180</name>
</gene>
<dbReference type="Pfam" id="PF12439">
    <property type="entry name" value="GDE_N"/>
    <property type="match status" value="1"/>
</dbReference>
<dbReference type="SUPFAM" id="SSF48208">
    <property type="entry name" value="Six-hairpin glycosidases"/>
    <property type="match status" value="1"/>
</dbReference>
<dbReference type="AlphaFoldDB" id="A0A1W1I2Y0"/>
<accession>A0A1W1I2Y0</accession>
<dbReference type="Proteomes" id="UP000192042">
    <property type="component" value="Chromosome I"/>
</dbReference>
<dbReference type="InterPro" id="IPR008928">
    <property type="entry name" value="6-hairpin_glycosidase_sf"/>
</dbReference>
<dbReference type="InterPro" id="IPR006451">
    <property type="entry name" value="Glycogen_debranch_arc"/>
</dbReference>
<sequence length="673" mass="75897">MTMTAHEPIHSISSHDDVSSWLGKEWLVTNGIGGYASTSLLGIATRRYHGLFIPDIPRRGRIVIVPRLDETIEQGGEARLLAGAEYADGTIDSDGLRCLETFHRERQVPVWTFNIKGSVVEKRVVAPHGQNTVYLHYRLREGPAVRLRLRPFITCRLHDAPLSNHAAMPLPLTIMDGRYEIALPDGMPALKLRLQREPGLFTADALVSANVSYRVDRDRGSDHVEDLFSPGYFSVDLQTKAPVAILFSVEPWEGLEGDASEIFDTERRRLEKLLPSPQEGHPDHDAEQLMLAADQFIVMPGARPQEQMLAHASGDEARTVIAGYHWFGDWGRDTMISLEGLTLCTGRHQEAKAILRTFGRHVKDGLIPNLFPEGAREGLYHTADATLWYFHALDRYLSVTHDHETLSLLYPLLRDILQRHREGTRFHIGVDPRDGLLHAGAAGYQLTWMDAKVDDWVVTPRRGKPVEIQALWYNALQLMGDWAERQGESPDSWRGLAAEVEASFHRRFWYEPGRHLYDVIDGEQGDDASLRPNQILSLSLRFPVLRRERWRPVVEAVTEHLLTPFGLRTLSRTHPDYKSTYAGDLRARDAAYHQGTVWAWLIGHYIDARLLVEGDKAAVHGLLAAFHTHLQDAGIGTISEIFDADPPYRPRGCIAQAWSVAEVLRAHLKTRSA</sequence>
<feature type="domain" description="Glycogen debranching enzyme C-terminal" evidence="1">
    <location>
        <begin position="306"/>
        <end position="665"/>
    </location>
</feature>
<evidence type="ECO:0000259" key="2">
    <source>
        <dbReference type="Pfam" id="PF12439"/>
    </source>
</evidence>
<evidence type="ECO:0000313" key="4">
    <source>
        <dbReference type="Proteomes" id="UP000192042"/>
    </source>
</evidence>
<dbReference type="InterPro" id="IPR010401">
    <property type="entry name" value="AGL/Gdb1"/>
</dbReference>
<dbReference type="EMBL" id="LT828648">
    <property type="protein sequence ID" value="SLM47352.1"/>
    <property type="molecule type" value="Genomic_DNA"/>
</dbReference>
<dbReference type="GO" id="GO:0005980">
    <property type="term" value="P:glycogen catabolic process"/>
    <property type="evidence" value="ECO:0007669"/>
    <property type="project" value="InterPro"/>
</dbReference>
<evidence type="ECO:0000259" key="1">
    <source>
        <dbReference type="Pfam" id="PF06202"/>
    </source>
</evidence>
<feature type="domain" description="Glycogen debranching enzyme bacterial and archaeal type N-terminal" evidence="2">
    <location>
        <begin position="24"/>
        <end position="241"/>
    </location>
</feature>
<dbReference type="Gene3D" id="1.50.10.10">
    <property type="match status" value="1"/>
</dbReference>
<proteinExistence type="predicted"/>
<dbReference type="KEGG" id="nja:NSJP_1180"/>
<dbReference type="PANTHER" id="PTHR10569">
    <property type="entry name" value="GLYCOGEN DEBRANCHING ENZYME"/>
    <property type="match status" value="1"/>
</dbReference>
<dbReference type="InterPro" id="IPR024742">
    <property type="entry name" value="Glycogen_debranch_N"/>
</dbReference>
<dbReference type="NCBIfam" id="TIGR01561">
    <property type="entry name" value="gde_arch"/>
    <property type="match status" value="1"/>
</dbReference>
<name>A0A1W1I2Y0_9BACT</name>
<dbReference type="STRING" id="1325564.NSJP_1180"/>
<dbReference type="FunFam" id="1.50.10.10:FF:000073">
    <property type="entry name" value="Glycogen debranching enzyme, hypothetical (TreX-like)"/>
    <property type="match status" value="1"/>
</dbReference>
<evidence type="ECO:0000313" key="3">
    <source>
        <dbReference type="EMBL" id="SLM47352.1"/>
    </source>
</evidence>
<dbReference type="GO" id="GO:0004135">
    <property type="term" value="F:amylo-alpha-1,6-glucosidase activity"/>
    <property type="evidence" value="ECO:0007669"/>
    <property type="project" value="InterPro"/>
</dbReference>
<organism evidence="3 4">
    <name type="scientific">Nitrospira japonica</name>
    <dbReference type="NCBI Taxonomy" id="1325564"/>
    <lineage>
        <taxon>Bacteria</taxon>
        <taxon>Pseudomonadati</taxon>
        <taxon>Nitrospirota</taxon>
        <taxon>Nitrospiria</taxon>
        <taxon>Nitrospirales</taxon>
        <taxon>Nitrospiraceae</taxon>
        <taxon>Nitrospira</taxon>
    </lineage>
</organism>
<dbReference type="PANTHER" id="PTHR10569:SF2">
    <property type="entry name" value="GLYCOGEN DEBRANCHING ENZYME"/>
    <property type="match status" value="1"/>
</dbReference>